<sequence>MWRSAGALIGASIAAFVLAACTGGVPPLPPAQADAARSEREKQAFVGALKPHRAGRPVVAVLALNEGTEMTDLLLPHAVLERADVAEVRIVAPRSGRVSLYPALEVDGAQDFASFDRSNPSGADYVIVPAMIADDNPAVAAWLKQQAARGTRVIGVCSGARVVGRAGLLDGRRFAGHWYDRGTLLKRHAGATYVPHQRYVMDRGVATTTGITASVPAMLALVEAIGGQEKAKALAAELGVASWTPAHDSSPFHLDTGRRVDFLLNKAALWRGERWRVDVQDGADDIALALAVDAWTRTGHVSVDAASASGPVRLRSGLVLLAHPPREGASRLPLSSSLRPVPQLDRTLCEIGERYGASRRDWVMQEMEYPGPVAACTG</sequence>
<comment type="caution">
    <text evidence="3">The sequence shown here is derived from an EMBL/GenBank/DDBJ whole genome shotgun (WGS) entry which is preliminary data.</text>
</comment>
<dbReference type="Gene3D" id="3.40.50.880">
    <property type="match status" value="1"/>
</dbReference>
<dbReference type="EC" id="4.2.1.103" evidence="3"/>
<feature type="signal peptide" evidence="1">
    <location>
        <begin position="1"/>
        <end position="19"/>
    </location>
</feature>
<evidence type="ECO:0000313" key="4">
    <source>
        <dbReference type="Proteomes" id="UP000035170"/>
    </source>
</evidence>
<dbReference type="EMBL" id="JZWI01000027">
    <property type="protein sequence ID" value="KLN54062.1"/>
    <property type="molecule type" value="Genomic_DNA"/>
</dbReference>
<evidence type="ECO:0000259" key="2">
    <source>
        <dbReference type="Pfam" id="PF01965"/>
    </source>
</evidence>
<dbReference type="AlphaFoldDB" id="A0A0H2M016"/>
<feature type="chain" id="PRO_5002596491" evidence="1">
    <location>
        <begin position="20"/>
        <end position="378"/>
    </location>
</feature>
<gene>
    <name evidence="3" type="primary">inhA2</name>
    <name evidence="3" type="ORF">VPARA_48240</name>
</gene>
<proteinExistence type="predicted"/>
<keyword evidence="1" id="KW-0732">Signal</keyword>
<dbReference type="PROSITE" id="PS51257">
    <property type="entry name" value="PROKAR_LIPOPROTEIN"/>
    <property type="match status" value="1"/>
</dbReference>
<feature type="domain" description="DJ-1/PfpI" evidence="2">
    <location>
        <begin position="61"/>
        <end position="223"/>
    </location>
</feature>
<dbReference type="GO" id="GO:0050549">
    <property type="term" value="F:cyclohexyl-isocyanide hydratase activity"/>
    <property type="evidence" value="ECO:0007669"/>
    <property type="project" value="UniProtKB-EC"/>
</dbReference>
<dbReference type="Proteomes" id="UP000035170">
    <property type="component" value="Unassembled WGS sequence"/>
</dbReference>
<keyword evidence="3" id="KW-0456">Lyase</keyword>
<dbReference type="InterPro" id="IPR052158">
    <property type="entry name" value="INH-QAR"/>
</dbReference>
<dbReference type="PATRIC" id="fig|34073.19.peg.4933"/>
<dbReference type="RefSeq" id="WP_047786322.1">
    <property type="nucleotide sequence ID" value="NZ_JZWI01000027.1"/>
</dbReference>
<name>A0A0H2M016_VARPD</name>
<dbReference type="SUPFAM" id="SSF52317">
    <property type="entry name" value="Class I glutamine amidotransferase-like"/>
    <property type="match status" value="1"/>
</dbReference>
<dbReference type="InterPro" id="IPR029062">
    <property type="entry name" value="Class_I_gatase-like"/>
</dbReference>
<evidence type="ECO:0000256" key="1">
    <source>
        <dbReference type="SAM" id="SignalP"/>
    </source>
</evidence>
<evidence type="ECO:0000313" key="3">
    <source>
        <dbReference type="EMBL" id="KLN54062.1"/>
    </source>
</evidence>
<dbReference type="Pfam" id="PF01965">
    <property type="entry name" value="DJ-1_PfpI"/>
    <property type="match status" value="1"/>
</dbReference>
<dbReference type="InterPro" id="IPR002818">
    <property type="entry name" value="DJ-1/PfpI"/>
</dbReference>
<organism evidence="3 4">
    <name type="scientific">Variovorax paradoxus</name>
    <dbReference type="NCBI Taxonomy" id="34073"/>
    <lineage>
        <taxon>Bacteria</taxon>
        <taxon>Pseudomonadati</taxon>
        <taxon>Pseudomonadota</taxon>
        <taxon>Betaproteobacteria</taxon>
        <taxon>Burkholderiales</taxon>
        <taxon>Comamonadaceae</taxon>
        <taxon>Variovorax</taxon>
    </lineage>
</organism>
<accession>A0A0H2M016</accession>
<reference evidence="3 4" key="1">
    <citation type="submission" date="2015-03" db="EMBL/GenBank/DDBJ databases">
        <title>Genome sequence of Variovorax paradoxus TBEA6.</title>
        <authorList>
            <person name="Poehlein A."/>
            <person name="Schuldes J."/>
            <person name="Wuebbeler J.H."/>
            <person name="Hiessl S."/>
            <person name="Steinbuechel A."/>
            <person name="Daniel R."/>
        </authorList>
    </citation>
    <scope>NUCLEOTIDE SEQUENCE [LARGE SCALE GENOMIC DNA]</scope>
    <source>
        <strain evidence="3 4">TBEA6</strain>
    </source>
</reference>
<keyword evidence="4" id="KW-1185">Reference proteome</keyword>
<dbReference type="PANTHER" id="PTHR43130">
    <property type="entry name" value="ARAC-FAMILY TRANSCRIPTIONAL REGULATOR"/>
    <property type="match status" value="1"/>
</dbReference>
<dbReference type="GO" id="GO:0006355">
    <property type="term" value="P:regulation of DNA-templated transcription"/>
    <property type="evidence" value="ECO:0007669"/>
    <property type="project" value="TreeGrafter"/>
</dbReference>
<protein>
    <submittedName>
        <fullName evidence="3">Isonitrile hydratase</fullName>
        <ecNumber evidence="3">4.2.1.103</ecNumber>
    </submittedName>
</protein>
<dbReference type="PANTHER" id="PTHR43130:SF2">
    <property type="entry name" value="DJ-1_PFPI DOMAIN-CONTAINING PROTEIN"/>
    <property type="match status" value="1"/>
</dbReference>